<evidence type="ECO:0000256" key="6">
    <source>
        <dbReference type="ARBA" id="ARBA00023237"/>
    </source>
</evidence>
<dbReference type="Pfam" id="PF03895">
    <property type="entry name" value="YadA_anchor"/>
    <property type="match status" value="1"/>
</dbReference>
<evidence type="ECO:0000259" key="8">
    <source>
        <dbReference type="Pfam" id="PF03895"/>
    </source>
</evidence>
<evidence type="ECO:0000313" key="9">
    <source>
        <dbReference type="EMBL" id="DAD74543.1"/>
    </source>
</evidence>
<keyword evidence="5" id="KW-0472">Membrane</keyword>
<feature type="coiled-coil region" evidence="7">
    <location>
        <begin position="451"/>
        <end position="478"/>
    </location>
</feature>
<reference evidence="9" key="1">
    <citation type="journal article" date="2021" name="Proc. Natl. Acad. Sci. U.S.A.">
        <title>A Catalog of Tens of Thousands of Viruses from Human Metagenomes Reveals Hidden Associations with Chronic Diseases.</title>
        <authorList>
            <person name="Tisza M.J."/>
            <person name="Buck C.B."/>
        </authorList>
    </citation>
    <scope>NUCLEOTIDE SEQUENCE</scope>
    <source>
        <strain evidence="9">CtZgq1</strain>
    </source>
</reference>
<dbReference type="Gene3D" id="1.20.5.170">
    <property type="match status" value="1"/>
</dbReference>
<dbReference type="InterPro" id="IPR005594">
    <property type="entry name" value="YadA_C"/>
</dbReference>
<evidence type="ECO:0000256" key="4">
    <source>
        <dbReference type="ARBA" id="ARBA00022729"/>
    </source>
</evidence>
<dbReference type="EMBL" id="BK014762">
    <property type="protein sequence ID" value="DAD74543.1"/>
    <property type="molecule type" value="Genomic_DNA"/>
</dbReference>
<dbReference type="InterPro" id="IPR045584">
    <property type="entry name" value="Pilin-like"/>
</dbReference>
<keyword evidence="6" id="KW-0998">Cell outer membrane</keyword>
<evidence type="ECO:0000256" key="3">
    <source>
        <dbReference type="ARBA" id="ARBA00022692"/>
    </source>
</evidence>
<sequence>MKKQLLAYVTLSLVTATSFVSAESIVSGPVEPNTVAPVVTGYNSFAGGVNTSVTASNSIALGRDNVITADDTVVIGGGNHTVSGGQSTIIGYNNSVDTSKEQTIIGANSKTTGQGSMAIGTHTETTAIDAVGLGNNIIADKSNAVAIGTNSVTDSAVGVDGITINGTKHVFAGEQPASVVSFGARERAGFGGVKNYNRQLQNVSAGRIEADSLDAINGSQLFAVVGEVETNAKAISANKTAIVKTQNNLKDLAIGVQDLGNIVKDNSDTIANNTKLINNNSAKISDLGKSVATNSADIKALTNTALDHEGRITTVEKDTKDIKSDVANTQNQVNVNTKDISDLKGKVGNVDKVFNQMNNNINQVNTRMNRLGASSASLAGLHPLDFNRNDKASYAISYGHYRNANAIALGAFYRPNERVMIGAGMSLGAENQYTLNVAFKTGKGSDYINEAKSAQSRISSLESLVAKLTQEVAELKSK</sequence>
<organism evidence="9">
    <name type="scientific">Myoviridae sp. ctZgq1</name>
    <dbReference type="NCBI Taxonomy" id="2826666"/>
    <lineage>
        <taxon>Viruses</taxon>
        <taxon>Duplodnaviria</taxon>
        <taxon>Heunggongvirae</taxon>
        <taxon>Uroviricota</taxon>
        <taxon>Caudoviricetes</taxon>
    </lineage>
</organism>
<evidence type="ECO:0000256" key="1">
    <source>
        <dbReference type="ARBA" id="ARBA00004442"/>
    </source>
</evidence>
<evidence type="ECO:0000256" key="5">
    <source>
        <dbReference type="ARBA" id="ARBA00023136"/>
    </source>
</evidence>
<dbReference type="InterPro" id="IPR011049">
    <property type="entry name" value="Serralysin-like_metalloprot_C"/>
</dbReference>
<dbReference type="SUPFAM" id="SSF54523">
    <property type="entry name" value="Pili subunits"/>
    <property type="match status" value="1"/>
</dbReference>
<keyword evidence="4" id="KW-0732">Signal</keyword>
<proteinExistence type="predicted"/>
<dbReference type="Gene3D" id="3.30.1300.30">
    <property type="entry name" value="GSPII I/J protein-like"/>
    <property type="match status" value="1"/>
</dbReference>
<dbReference type="Gene3D" id="2.150.10.10">
    <property type="entry name" value="Serralysin-like metalloprotease, C-terminal"/>
    <property type="match status" value="1"/>
</dbReference>
<feature type="domain" description="Trimeric autotransporter adhesin YadA-like C-terminal membrane anchor" evidence="8">
    <location>
        <begin position="387"/>
        <end position="437"/>
    </location>
</feature>
<dbReference type="GO" id="GO:0015031">
    <property type="term" value="P:protein transport"/>
    <property type="evidence" value="ECO:0007669"/>
    <property type="project" value="UniProtKB-KW"/>
</dbReference>
<comment type="subcellular location">
    <subcellularLocation>
        <location evidence="1">Cell outer membrane</location>
    </subcellularLocation>
</comment>
<dbReference type="CDD" id="cd12820">
    <property type="entry name" value="LbR_YadA-like"/>
    <property type="match status" value="1"/>
</dbReference>
<protein>
    <submittedName>
        <fullName evidence="9">YadA-like protein</fullName>
    </submittedName>
</protein>
<evidence type="ECO:0000256" key="7">
    <source>
        <dbReference type="SAM" id="Coils"/>
    </source>
</evidence>
<name>A0A8S5LXG3_9CAUD</name>
<accession>A0A8S5LXG3</accession>
<keyword evidence="2" id="KW-1134">Transmembrane beta strand</keyword>
<evidence type="ECO:0000256" key="2">
    <source>
        <dbReference type="ARBA" id="ARBA00022452"/>
    </source>
</evidence>
<keyword evidence="3" id="KW-0812">Transmembrane</keyword>
<dbReference type="SUPFAM" id="SSF101967">
    <property type="entry name" value="Adhesin YadA, collagen-binding domain"/>
    <property type="match status" value="1"/>
</dbReference>
<dbReference type="GO" id="GO:0019867">
    <property type="term" value="C:outer membrane"/>
    <property type="evidence" value="ECO:0007669"/>
    <property type="project" value="InterPro"/>
</dbReference>
<keyword evidence="7" id="KW-0175">Coiled coil</keyword>